<proteinExistence type="inferred from homology"/>
<dbReference type="Pfam" id="PF00202">
    <property type="entry name" value="Aminotran_3"/>
    <property type="match status" value="1"/>
</dbReference>
<dbReference type="PANTHER" id="PTHR11986:SF58">
    <property type="entry name" value="LEUCINE_METHIONINE RACEMASE"/>
    <property type="match status" value="1"/>
</dbReference>
<dbReference type="GO" id="GO:0009448">
    <property type="term" value="P:gamma-aminobutyric acid metabolic process"/>
    <property type="evidence" value="ECO:0007669"/>
    <property type="project" value="InterPro"/>
</dbReference>
<dbReference type="SUPFAM" id="SSF53383">
    <property type="entry name" value="PLP-dependent transferases"/>
    <property type="match status" value="1"/>
</dbReference>
<sequence>MSKTEKLLERRNKAVALGVGNLGPIFADHASNSTITDVDGEEYIDFVGGIGVNNVGHCNEKVVAAITAQAEKLVHSCFHIAMYEPYVALAEKLIEMTPGNFEKKAVLLNSGAEAVENAVKIARLASGKSGIVVYEGGFHGRTLLTMSMTSKVKPYKLGFGPYAPEIYRIPYPYCYRCPYGKEYPSCDVYCAEQFKKWFIGNAAPENIAALVAEPIAGEGGFLVPPPEYFPRIKEICADNGIYFVADEIQSGGGRTGKMCAMEHWGVEADLVTMAKSIGGGMPISAVVGKKEIMDAVHPGGLGGTYGGNPVSCAAALASIESLEDGGILEKGQVLGDKLKKTFLAWQDKYSIIGEVRGLGAMIALEIVADRESKTPDAVVTKKIVADVVKKKLLLLSCGNFGNVLRVLVPLSVDEETLNKGLSILEEAIAEYS</sequence>
<dbReference type="FunFam" id="3.40.640.10:FF:000013">
    <property type="entry name" value="4-aminobutyrate aminotransferase"/>
    <property type="match status" value="1"/>
</dbReference>
<dbReference type="InterPro" id="IPR049704">
    <property type="entry name" value="Aminotrans_3_PPA_site"/>
</dbReference>
<dbReference type="InterPro" id="IPR015424">
    <property type="entry name" value="PyrdxlP-dep_Trfase"/>
</dbReference>
<dbReference type="Proteomes" id="UP000192906">
    <property type="component" value="Unassembled WGS sequence"/>
</dbReference>
<gene>
    <name evidence="7" type="ORF">SAMN06295933_2731</name>
</gene>
<dbReference type="Gene3D" id="3.40.640.10">
    <property type="entry name" value="Type I PLP-dependent aspartate aminotransferase-like (Major domain)"/>
    <property type="match status" value="1"/>
</dbReference>
<dbReference type="AlphaFoldDB" id="A0A1X7E6V5"/>
<keyword evidence="3 7" id="KW-0032">Aminotransferase</keyword>
<evidence type="ECO:0000256" key="5">
    <source>
        <dbReference type="ARBA" id="ARBA00022898"/>
    </source>
</evidence>
<dbReference type="PIRSF" id="PIRSF000521">
    <property type="entry name" value="Transaminase_4ab_Lys_Orn"/>
    <property type="match status" value="1"/>
</dbReference>
<dbReference type="PROSITE" id="PS00600">
    <property type="entry name" value="AA_TRANSFER_CLASS_3"/>
    <property type="match status" value="1"/>
</dbReference>
<organism evidence="7 8">
    <name type="scientific">Desulfovibrio gilichinskyi</name>
    <dbReference type="NCBI Taxonomy" id="1519643"/>
    <lineage>
        <taxon>Bacteria</taxon>
        <taxon>Pseudomonadati</taxon>
        <taxon>Thermodesulfobacteriota</taxon>
        <taxon>Desulfovibrionia</taxon>
        <taxon>Desulfovibrionales</taxon>
        <taxon>Desulfovibrionaceae</taxon>
        <taxon>Desulfovibrio</taxon>
    </lineage>
</organism>
<protein>
    <submittedName>
        <fullName evidence="7">4-aminobutyrate aminotransferase apoenzyme</fullName>
    </submittedName>
</protein>
<dbReference type="RefSeq" id="WP_085103355.1">
    <property type="nucleotide sequence ID" value="NZ_FWZU01000004.1"/>
</dbReference>
<dbReference type="STRING" id="1519643.SAMN06295933_2731"/>
<keyword evidence="8" id="KW-1185">Reference proteome</keyword>
<reference evidence="8" key="1">
    <citation type="submission" date="2017-04" db="EMBL/GenBank/DDBJ databases">
        <authorList>
            <person name="Varghese N."/>
            <person name="Submissions S."/>
        </authorList>
    </citation>
    <scope>NUCLEOTIDE SEQUENCE [LARGE SCALE GENOMIC DNA]</scope>
    <source>
        <strain evidence="8">K3S</strain>
    </source>
</reference>
<name>A0A1X7E6V5_9BACT</name>
<evidence type="ECO:0000256" key="3">
    <source>
        <dbReference type="ARBA" id="ARBA00022576"/>
    </source>
</evidence>
<evidence type="ECO:0000313" key="8">
    <source>
        <dbReference type="Proteomes" id="UP000192906"/>
    </source>
</evidence>
<keyword evidence="4 7" id="KW-0808">Transferase</keyword>
<evidence type="ECO:0000313" key="7">
    <source>
        <dbReference type="EMBL" id="SMF28636.1"/>
    </source>
</evidence>
<dbReference type="GO" id="GO:0030170">
    <property type="term" value="F:pyridoxal phosphate binding"/>
    <property type="evidence" value="ECO:0007669"/>
    <property type="project" value="InterPro"/>
</dbReference>
<dbReference type="InterPro" id="IPR015422">
    <property type="entry name" value="PyrdxlP-dep_Trfase_small"/>
</dbReference>
<dbReference type="EMBL" id="FWZU01000004">
    <property type="protein sequence ID" value="SMF28636.1"/>
    <property type="molecule type" value="Genomic_DNA"/>
</dbReference>
<dbReference type="NCBIfam" id="TIGR00700">
    <property type="entry name" value="GABAtrnsam"/>
    <property type="match status" value="1"/>
</dbReference>
<comment type="cofactor">
    <cofactor evidence="1">
        <name>pyridoxal 5'-phosphate</name>
        <dbReference type="ChEBI" id="CHEBI:597326"/>
    </cofactor>
</comment>
<dbReference type="InterPro" id="IPR004632">
    <property type="entry name" value="4NH2But_aminotransferase_bac"/>
</dbReference>
<comment type="similarity">
    <text evidence="2 6">Belongs to the class-III pyridoxal-phosphate-dependent aminotransferase family.</text>
</comment>
<dbReference type="CDD" id="cd00610">
    <property type="entry name" value="OAT_like"/>
    <property type="match status" value="1"/>
</dbReference>
<dbReference type="OrthoDB" id="9801834at2"/>
<dbReference type="Gene3D" id="3.90.1150.10">
    <property type="entry name" value="Aspartate Aminotransferase, domain 1"/>
    <property type="match status" value="1"/>
</dbReference>
<evidence type="ECO:0000256" key="2">
    <source>
        <dbReference type="ARBA" id="ARBA00008954"/>
    </source>
</evidence>
<dbReference type="InterPro" id="IPR050103">
    <property type="entry name" value="Class-III_PLP-dep_AT"/>
</dbReference>
<evidence type="ECO:0000256" key="1">
    <source>
        <dbReference type="ARBA" id="ARBA00001933"/>
    </source>
</evidence>
<dbReference type="GO" id="GO:0034386">
    <property type="term" value="F:4-aminobutyrate:2-oxoglutarate transaminase activity"/>
    <property type="evidence" value="ECO:0007669"/>
    <property type="project" value="InterPro"/>
</dbReference>
<dbReference type="InterPro" id="IPR005814">
    <property type="entry name" value="Aminotrans_3"/>
</dbReference>
<evidence type="ECO:0000256" key="4">
    <source>
        <dbReference type="ARBA" id="ARBA00022679"/>
    </source>
</evidence>
<accession>A0A1X7E6V5</accession>
<dbReference type="PANTHER" id="PTHR11986">
    <property type="entry name" value="AMINOTRANSFERASE CLASS III"/>
    <property type="match status" value="1"/>
</dbReference>
<dbReference type="InterPro" id="IPR015421">
    <property type="entry name" value="PyrdxlP-dep_Trfase_major"/>
</dbReference>
<keyword evidence="5 6" id="KW-0663">Pyridoxal phosphate</keyword>
<evidence type="ECO:0000256" key="6">
    <source>
        <dbReference type="RuleBase" id="RU003560"/>
    </source>
</evidence>
<dbReference type="GO" id="GO:0042802">
    <property type="term" value="F:identical protein binding"/>
    <property type="evidence" value="ECO:0007669"/>
    <property type="project" value="TreeGrafter"/>
</dbReference>